<protein>
    <submittedName>
        <fullName evidence="2">Uncharacterized protein</fullName>
    </submittedName>
</protein>
<evidence type="ECO:0000256" key="1">
    <source>
        <dbReference type="SAM" id="MobiDB-lite"/>
    </source>
</evidence>
<name>A0A9P6E178_9AGAM</name>
<sequence>MDSGDCRQNCGVTLPDALREGDKMMYGRDNSRKKELVHSRDGMDSGDCRQNRGVTLPNALREGDEMMYGGGTDSGDCRQNCGVTLPGALREGDEVTCEQDNAQKKELE</sequence>
<comment type="caution">
    <text evidence="2">The sequence shown here is derived from an EMBL/GenBank/DDBJ whole genome shotgun (WGS) entry which is preliminary data.</text>
</comment>
<keyword evidence="3" id="KW-1185">Reference proteome</keyword>
<feature type="region of interest" description="Disordered" evidence="1">
    <location>
        <begin position="28"/>
        <end position="53"/>
    </location>
</feature>
<dbReference type="EMBL" id="MU128927">
    <property type="protein sequence ID" value="KAF9518050.1"/>
    <property type="molecule type" value="Genomic_DNA"/>
</dbReference>
<feature type="compositionally biased region" description="Basic and acidic residues" evidence="1">
    <location>
        <begin position="28"/>
        <end position="50"/>
    </location>
</feature>
<evidence type="ECO:0000313" key="2">
    <source>
        <dbReference type="EMBL" id="KAF9518050.1"/>
    </source>
</evidence>
<organism evidence="2 3">
    <name type="scientific">Hydnum rufescens UP504</name>
    <dbReference type="NCBI Taxonomy" id="1448309"/>
    <lineage>
        <taxon>Eukaryota</taxon>
        <taxon>Fungi</taxon>
        <taxon>Dikarya</taxon>
        <taxon>Basidiomycota</taxon>
        <taxon>Agaricomycotina</taxon>
        <taxon>Agaricomycetes</taxon>
        <taxon>Cantharellales</taxon>
        <taxon>Hydnaceae</taxon>
        <taxon>Hydnum</taxon>
    </lineage>
</organism>
<accession>A0A9P6E178</accession>
<dbReference type="Proteomes" id="UP000886523">
    <property type="component" value="Unassembled WGS sequence"/>
</dbReference>
<dbReference type="AlphaFoldDB" id="A0A9P6E178"/>
<reference evidence="2" key="1">
    <citation type="journal article" date="2020" name="Nat. Commun.">
        <title>Large-scale genome sequencing of mycorrhizal fungi provides insights into the early evolution of symbiotic traits.</title>
        <authorList>
            <person name="Miyauchi S."/>
            <person name="Kiss E."/>
            <person name="Kuo A."/>
            <person name="Drula E."/>
            <person name="Kohler A."/>
            <person name="Sanchez-Garcia M."/>
            <person name="Morin E."/>
            <person name="Andreopoulos B."/>
            <person name="Barry K.W."/>
            <person name="Bonito G."/>
            <person name="Buee M."/>
            <person name="Carver A."/>
            <person name="Chen C."/>
            <person name="Cichocki N."/>
            <person name="Clum A."/>
            <person name="Culley D."/>
            <person name="Crous P.W."/>
            <person name="Fauchery L."/>
            <person name="Girlanda M."/>
            <person name="Hayes R.D."/>
            <person name="Keri Z."/>
            <person name="LaButti K."/>
            <person name="Lipzen A."/>
            <person name="Lombard V."/>
            <person name="Magnuson J."/>
            <person name="Maillard F."/>
            <person name="Murat C."/>
            <person name="Nolan M."/>
            <person name="Ohm R.A."/>
            <person name="Pangilinan J."/>
            <person name="Pereira M.F."/>
            <person name="Perotto S."/>
            <person name="Peter M."/>
            <person name="Pfister S."/>
            <person name="Riley R."/>
            <person name="Sitrit Y."/>
            <person name="Stielow J.B."/>
            <person name="Szollosi G."/>
            <person name="Zifcakova L."/>
            <person name="Stursova M."/>
            <person name="Spatafora J.W."/>
            <person name="Tedersoo L."/>
            <person name="Vaario L.M."/>
            <person name="Yamada A."/>
            <person name="Yan M."/>
            <person name="Wang P."/>
            <person name="Xu J."/>
            <person name="Bruns T."/>
            <person name="Baldrian P."/>
            <person name="Vilgalys R."/>
            <person name="Dunand C."/>
            <person name="Henrissat B."/>
            <person name="Grigoriev I.V."/>
            <person name="Hibbett D."/>
            <person name="Nagy L.G."/>
            <person name="Martin F.M."/>
        </authorList>
    </citation>
    <scope>NUCLEOTIDE SEQUENCE</scope>
    <source>
        <strain evidence="2">UP504</strain>
    </source>
</reference>
<evidence type="ECO:0000313" key="3">
    <source>
        <dbReference type="Proteomes" id="UP000886523"/>
    </source>
</evidence>
<proteinExistence type="predicted"/>
<gene>
    <name evidence="2" type="ORF">BS47DRAFT_1359097</name>
</gene>